<gene>
    <name evidence="1" type="ORF">AWB68_08041</name>
</gene>
<accession>A0A158KZC6</accession>
<name>A0A158KZC6_9BURK</name>
<evidence type="ECO:0000313" key="2">
    <source>
        <dbReference type="Proteomes" id="UP000054770"/>
    </source>
</evidence>
<sequence length="56" mass="6150">MLLDLTSSLSYRIFEHASCILECVPDCNVHILVVLVVGHQFMSGNGCVDTDIEQLA</sequence>
<evidence type="ECO:0000313" key="1">
    <source>
        <dbReference type="EMBL" id="SAL86474.1"/>
    </source>
</evidence>
<organism evidence="1 2">
    <name type="scientific">Caballeronia choica</name>
    <dbReference type="NCBI Taxonomy" id="326476"/>
    <lineage>
        <taxon>Bacteria</taxon>
        <taxon>Pseudomonadati</taxon>
        <taxon>Pseudomonadota</taxon>
        <taxon>Betaproteobacteria</taxon>
        <taxon>Burkholderiales</taxon>
        <taxon>Burkholderiaceae</taxon>
        <taxon>Caballeronia</taxon>
    </lineage>
</organism>
<dbReference type="Proteomes" id="UP000054770">
    <property type="component" value="Unassembled WGS sequence"/>
</dbReference>
<protein>
    <submittedName>
        <fullName evidence="1">Uncharacterized protein</fullName>
    </submittedName>
</protein>
<dbReference type="EMBL" id="FCON02000230">
    <property type="protein sequence ID" value="SAL86474.1"/>
    <property type="molecule type" value="Genomic_DNA"/>
</dbReference>
<reference evidence="1" key="1">
    <citation type="submission" date="2016-01" db="EMBL/GenBank/DDBJ databases">
        <authorList>
            <person name="Peeters C."/>
        </authorList>
    </citation>
    <scope>NUCLEOTIDE SEQUENCE [LARGE SCALE GENOMIC DNA]</scope>
    <source>
        <strain evidence="1">LMG 22940</strain>
    </source>
</reference>
<keyword evidence="2" id="KW-1185">Reference proteome</keyword>
<comment type="caution">
    <text evidence="1">The sequence shown here is derived from an EMBL/GenBank/DDBJ whole genome shotgun (WGS) entry which is preliminary data.</text>
</comment>
<dbReference type="AlphaFoldDB" id="A0A158KZC6"/>
<proteinExistence type="predicted"/>